<reference evidence="1 2" key="1">
    <citation type="submission" date="2017-04" db="EMBL/GenBank/DDBJ databases">
        <authorList>
            <person name="Afonso C.L."/>
            <person name="Miller P.J."/>
            <person name="Scott M.A."/>
            <person name="Spackman E."/>
            <person name="Goraichik I."/>
            <person name="Dimitrov K.M."/>
            <person name="Suarez D.L."/>
            <person name="Swayne D.E."/>
        </authorList>
    </citation>
    <scope>NUCLEOTIDE SEQUENCE [LARGE SCALE GENOMIC DNA]</scope>
    <source>
        <strain evidence="1 2">CGMCC 1.12644</strain>
    </source>
</reference>
<accession>A0A1W2A5J6</accession>
<evidence type="ECO:0000313" key="2">
    <source>
        <dbReference type="Proteomes" id="UP000192330"/>
    </source>
</evidence>
<name>A0A1W2A5J6_9RHOB</name>
<evidence type="ECO:0000313" key="1">
    <source>
        <dbReference type="EMBL" id="SMC55920.1"/>
    </source>
</evidence>
<protein>
    <submittedName>
        <fullName evidence="1">PAS fold</fullName>
    </submittedName>
</protein>
<dbReference type="OrthoDB" id="9797304at2"/>
<gene>
    <name evidence="1" type="ORF">SAMN06295998_102434</name>
</gene>
<sequence length="504" mass="56372">MIETYDFLVVCTAAAITAIILLSVLARGNDRPAGRPHPRQDVEPAISVLLKDDMIVDATDETRDLMAGKNITWHDLVASLRARFPSLPDHVPRERQLFSSAKPDDDGYIEVDKVGSRMRLTLCDRPASSADLHQLRSAQSELDLLRIALGTAPNPIWKSDSKNRTDWSNKAYDTLTASVESYQPGAPIFDVPSNGLEHMRTRRTCLTSARGDAQRWFDITSAQHGASWLHFGIDVTAVVRAEIAQRNFVQTLTKTFAYLPIGLAIFDRNRQLALFNPALIDLTQLSAEFLSGRPNLLSFFDRLREGRMMPEPKNYHGWREQMADLVAAASDDRYSETWSLASGLTYKVTGRPHPDGAIAFLFEDISAEISLTRRFRSELELSQCVIDTLDDAIAIFSQNGVLSFSNTAYRTLWKSDPDSSFAEMTVVDATRQWQELCHPSPMWGELRDFVVQGHDRAAWEMRVTHRNGGQILCQITPVSGGSTLVSFACETPTLPIRQLDTQSV</sequence>
<organism evidence="1 2">
    <name type="scientific">Primorskyibacter flagellatus</name>
    <dbReference type="NCBI Taxonomy" id="1387277"/>
    <lineage>
        <taxon>Bacteria</taxon>
        <taxon>Pseudomonadati</taxon>
        <taxon>Pseudomonadota</taxon>
        <taxon>Alphaproteobacteria</taxon>
        <taxon>Rhodobacterales</taxon>
        <taxon>Roseobacteraceae</taxon>
        <taxon>Primorskyibacter</taxon>
    </lineage>
</organism>
<dbReference type="EMBL" id="FWYD01000002">
    <property type="protein sequence ID" value="SMC55920.1"/>
    <property type="molecule type" value="Genomic_DNA"/>
</dbReference>
<dbReference type="Proteomes" id="UP000192330">
    <property type="component" value="Unassembled WGS sequence"/>
</dbReference>
<dbReference type="STRING" id="1387277.SAMN06295998_102434"/>
<dbReference type="InterPro" id="IPR035965">
    <property type="entry name" value="PAS-like_dom_sf"/>
</dbReference>
<dbReference type="AlphaFoldDB" id="A0A1W2A5J6"/>
<keyword evidence="2" id="KW-1185">Reference proteome</keyword>
<dbReference type="Pfam" id="PF12860">
    <property type="entry name" value="PAS_7"/>
    <property type="match status" value="1"/>
</dbReference>
<dbReference type="SUPFAM" id="SSF55785">
    <property type="entry name" value="PYP-like sensor domain (PAS domain)"/>
    <property type="match status" value="2"/>
</dbReference>
<proteinExistence type="predicted"/>
<dbReference type="RefSeq" id="WP_084350913.1">
    <property type="nucleotide sequence ID" value="NZ_FWYD01000002.1"/>
</dbReference>